<name>A0ACA9N8N4_9GLOM</name>
<dbReference type="EMBL" id="CAJVPU010013459">
    <property type="protein sequence ID" value="CAG8632642.1"/>
    <property type="molecule type" value="Genomic_DNA"/>
</dbReference>
<accession>A0ACA9N8N4</accession>
<keyword evidence="2" id="KW-1185">Reference proteome</keyword>
<protein>
    <submittedName>
        <fullName evidence="1">16025_t:CDS:1</fullName>
    </submittedName>
</protein>
<sequence>LRVQNPPRTENSNNYLCYGNRLSSISWDRIPVTMVALARLVDL</sequence>
<feature type="non-terminal residue" evidence="1">
    <location>
        <position position="1"/>
    </location>
</feature>
<organism evidence="1 2">
    <name type="scientific">Dentiscutata heterogama</name>
    <dbReference type="NCBI Taxonomy" id="1316150"/>
    <lineage>
        <taxon>Eukaryota</taxon>
        <taxon>Fungi</taxon>
        <taxon>Fungi incertae sedis</taxon>
        <taxon>Mucoromycota</taxon>
        <taxon>Glomeromycotina</taxon>
        <taxon>Glomeromycetes</taxon>
        <taxon>Diversisporales</taxon>
        <taxon>Gigasporaceae</taxon>
        <taxon>Dentiscutata</taxon>
    </lineage>
</organism>
<dbReference type="Proteomes" id="UP000789702">
    <property type="component" value="Unassembled WGS sequence"/>
</dbReference>
<evidence type="ECO:0000313" key="2">
    <source>
        <dbReference type="Proteomes" id="UP000789702"/>
    </source>
</evidence>
<evidence type="ECO:0000313" key="1">
    <source>
        <dbReference type="EMBL" id="CAG8632642.1"/>
    </source>
</evidence>
<reference evidence="1" key="1">
    <citation type="submission" date="2021-06" db="EMBL/GenBank/DDBJ databases">
        <authorList>
            <person name="Kallberg Y."/>
            <person name="Tangrot J."/>
            <person name="Rosling A."/>
        </authorList>
    </citation>
    <scope>NUCLEOTIDE SEQUENCE</scope>
    <source>
        <strain evidence="1">IL203A</strain>
    </source>
</reference>
<gene>
    <name evidence="1" type="ORF">DHETER_LOCUS8465</name>
</gene>
<comment type="caution">
    <text evidence="1">The sequence shown here is derived from an EMBL/GenBank/DDBJ whole genome shotgun (WGS) entry which is preliminary data.</text>
</comment>
<proteinExistence type="predicted"/>
<feature type="non-terminal residue" evidence="1">
    <location>
        <position position="43"/>
    </location>
</feature>